<accession>A0A426YY48</accession>
<dbReference type="EMBL" id="AMZH03009534">
    <property type="protein sequence ID" value="RRT56645.1"/>
    <property type="molecule type" value="Genomic_DNA"/>
</dbReference>
<comment type="caution">
    <text evidence="1">The sequence shown here is derived from an EMBL/GenBank/DDBJ whole genome shotgun (WGS) entry which is preliminary data.</text>
</comment>
<name>A0A426YY48_ENSVE</name>
<proteinExistence type="predicted"/>
<reference evidence="1 2" key="1">
    <citation type="journal article" date="2014" name="Agronomy (Basel)">
        <title>A Draft Genome Sequence for Ensete ventricosum, the Drought-Tolerant Tree Against Hunger.</title>
        <authorList>
            <person name="Harrison J."/>
            <person name="Moore K.A."/>
            <person name="Paszkiewicz K."/>
            <person name="Jones T."/>
            <person name="Grant M."/>
            <person name="Ambacheew D."/>
            <person name="Muzemil S."/>
            <person name="Studholme D.J."/>
        </authorList>
    </citation>
    <scope>NUCLEOTIDE SEQUENCE [LARGE SCALE GENOMIC DNA]</scope>
</reference>
<evidence type="ECO:0000313" key="1">
    <source>
        <dbReference type="EMBL" id="RRT56645.1"/>
    </source>
</evidence>
<dbReference type="AlphaFoldDB" id="A0A426YY48"/>
<organism evidence="1 2">
    <name type="scientific">Ensete ventricosum</name>
    <name type="common">Abyssinian banana</name>
    <name type="synonym">Musa ensete</name>
    <dbReference type="NCBI Taxonomy" id="4639"/>
    <lineage>
        <taxon>Eukaryota</taxon>
        <taxon>Viridiplantae</taxon>
        <taxon>Streptophyta</taxon>
        <taxon>Embryophyta</taxon>
        <taxon>Tracheophyta</taxon>
        <taxon>Spermatophyta</taxon>
        <taxon>Magnoliopsida</taxon>
        <taxon>Liliopsida</taxon>
        <taxon>Zingiberales</taxon>
        <taxon>Musaceae</taxon>
        <taxon>Ensete</taxon>
    </lineage>
</organism>
<evidence type="ECO:0000313" key="2">
    <source>
        <dbReference type="Proteomes" id="UP000287651"/>
    </source>
</evidence>
<sequence>MGRLAPARKGGRLRPRAPVEAVLMGQVVMHIGPPAGRGTVVSDTQHHRCVGEATVANWKGPRGLRLSFWQKDKYALKI</sequence>
<protein>
    <submittedName>
        <fullName evidence="1">Uncharacterized protein</fullName>
    </submittedName>
</protein>
<gene>
    <name evidence="1" type="ORF">B296_00021263</name>
</gene>
<dbReference type="Proteomes" id="UP000287651">
    <property type="component" value="Unassembled WGS sequence"/>
</dbReference>